<dbReference type="InterPro" id="IPR014777">
    <property type="entry name" value="4pyrrole_Mease_sub1"/>
</dbReference>
<dbReference type="GO" id="GO:0008168">
    <property type="term" value="F:methyltransferase activity"/>
    <property type="evidence" value="ECO:0007669"/>
    <property type="project" value="UniProtKB-KW"/>
</dbReference>
<dbReference type="InterPro" id="IPR000878">
    <property type="entry name" value="4pyrrol_Mease"/>
</dbReference>
<organism evidence="2 3">
    <name type="scientific">Amycolatopsis samaneae</name>
    <dbReference type="NCBI Taxonomy" id="664691"/>
    <lineage>
        <taxon>Bacteria</taxon>
        <taxon>Bacillati</taxon>
        <taxon>Actinomycetota</taxon>
        <taxon>Actinomycetes</taxon>
        <taxon>Pseudonocardiales</taxon>
        <taxon>Pseudonocardiaceae</taxon>
        <taxon>Amycolatopsis</taxon>
    </lineage>
</organism>
<accession>A0ABW5GYF8</accession>
<dbReference type="InterPro" id="IPR035996">
    <property type="entry name" value="4pyrrol_Methylase_sf"/>
</dbReference>
<protein>
    <submittedName>
        <fullName evidence="2">SAM-dependent methyltransferase</fullName>
    </submittedName>
</protein>
<comment type="caution">
    <text evidence="2">The sequence shown here is derived from an EMBL/GenBank/DDBJ whole genome shotgun (WGS) entry which is preliminary data.</text>
</comment>
<dbReference type="RefSeq" id="WP_345408959.1">
    <property type="nucleotide sequence ID" value="NZ_BAABHG010000033.1"/>
</dbReference>
<sequence>MTDNAGSGVVEVPWNLTVPEADIHLVGYGLRLPNDLTLEALAVLKRCNRVFGIPALHAPEFGLPAMENLYLNYGTDKDRHRTYREWLDLVLDAAATDGPVALATSGSVMVGALVAHRVLEEAPRRGLTVHVTHAASCFDGIWADLNIEPFFGFTVWEATTFVKLGIQPDTSTTLMLPQAPIFDVTTGPDIADGTIRTSTAVAEIRDHLLGYYPPRHQVHFVHTGSGTGTRGFTSTVETLPLAELDHPGRNPLSTLVVPRLTPSTRLDFQRPDTVATKDTVTS</sequence>
<reference evidence="3" key="1">
    <citation type="journal article" date="2019" name="Int. J. Syst. Evol. Microbiol.">
        <title>The Global Catalogue of Microorganisms (GCM) 10K type strain sequencing project: providing services to taxonomists for standard genome sequencing and annotation.</title>
        <authorList>
            <consortium name="The Broad Institute Genomics Platform"/>
            <consortium name="The Broad Institute Genome Sequencing Center for Infectious Disease"/>
            <person name="Wu L."/>
            <person name="Ma J."/>
        </authorList>
    </citation>
    <scope>NUCLEOTIDE SEQUENCE [LARGE SCALE GENOMIC DNA]</scope>
    <source>
        <strain evidence="3">CGMCC 4.7643</strain>
    </source>
</reference>
<dbReference type="Proteomes" id="UP001597419">
    <property type="component" value="Unassembled WGS sequence"/>
</dbReference>
<dbReference type="GO" id="GO:0032259">
    <property type="term" value="P:methylation"/>
    <property type="evidence" value="ECO:0007669"/>
    <property type="project" value="UniProtKB-KW"/>
</dbReference>
<name>A0ABW5GYF8_9PSEU</name>
<evidence type="ECO:0000259" key="1">
    <source>
        <dbReference type="Pfam" id="PF00590"/>
    </source>
</evidence>
<gene>
    <name evidence="2" type="ORF">ACFSYJ_43825</name>
</gene>
<dbReference type="Pfam" id="PF00590">
    <property type="entry name" value="TP_methylase"/>
    <property type="match status" value="1"/>
</dbReference>
<keyword evidence="3" id="KW-1185">Reference proteome</keyword>
<keyword evidence="2" id="KW-0808">Transferase</keyword>
<dbReference type="Gene3D" id="3.40.1010.10">
    <property type="entry name" value="Cobalt-precorrin-4 Transmethylase, Domain 1"/>
    <property type="match status" value="1"/>
</dbReference>
<feature type="domain" description="Tetrapyrrole methylase" evidence="1">
    <location>
        <begin position="23"/>
        <end position="238"/>
    </location>
</feature>
<evidence type="ECO:0000313" key="3">
    <source>
        <dbReference type="Proteomes" id="UP001597419"/>
    </source>
</evidence>
<evidence type="ECO:0000313" key="2">
    <source>
        <dbReference type="EMBL" id="MFD2465602.1"/>
    </source>
</evidence>
<keyword evidence="2" id="KW-0489">Methyltransferase</keyword>
<proteinExistence type="predicted"/>
<dbReference type="EMBL" id="JBHUKU010000034">
    <property type="protein sequence ID" value="MFD2465602.1"/>
    <property type="molecule type" value="Genomic_DNA"/>
</dbReference>
<dbReference type="SUPFAM" id="SSF53790">
    <property type="entry name" value="Tetrapyrrole methylase"/>
    <property type="match status" value="1"/>
</dbReference>